<sequence length="204" mass="22226">MFNENRCCGLHISKAAIIVAFIGLIASCLSVISVLFLWYYVPSAVVLALVYAYVIIGILLEKPNFLLPALVVLSISVFINFFMFFAFLIVGSIAPIGVSTVNVDSEEIENIRAAIRLVYFVSAAIVLISTIYNIFALAVISKAREFLISSIQLTTELPTKCSSTTTLPFAFPNSVFHSSTSIPIPAVIPNKQPPPPSYSETQNN</sequence>
<evidence type="ECO:0000313" key="1">
    <source>
        <dbReference type="Proteomes" id="UP000887580"/>
    </source>
</evidence>
<accession>A0AC35FI34</accession>
<protein>
    <submittedName>
        <fullName evidence="2">Transmembrane protein</fullName>
    </submittedName>
</protein>
<reference evidence="2" key="1">
    <citation type="submission" date="2022-11" db="UniProtKB">
        <authorList>
            <consortium name="WormBaseParasite"/>
        </authorList>
    </citation>
    <scope>IDENTIFICATION</scope>
</reference>
<organism evidence="1 2">
    <name type="scientific">Panagrolaimus sp. PS1159</name>
    <dbReference type="NCBI Taxonomy" id="55785"/>
    <lineage>
        <taxon>Eukaryota</taxon>
        <taxon>Metazoa</taxon>
        <taxon>Ecdysozoa</taxon>
        <taxon>Nematoda</taxon>
        <taxon>Chromadorea</taxon>
        <taxon>Rhabditida</taxon>
        <taxon>Tylenchina</taxon>
        <taxon>Panagrolaimomorpha</taxon>
        <taxon>Panagrolaimoidea</taxon>
        <taxon>Panagrolaimidae</taxon>
        <taxon>Panagrolaimus</taxon>
    </lineage>
</organism>
<dbReference type="WBParaSite" id="PS1159_v2.g17576.t1">
    <property type="protein sequence ID" value="PS1159_v2.g17576.t1"/>
    <property type="gene ID" value="PS1159_v2.g17576"/>
</dbReference>
<name>A0AC35FI34_9BILA</name>
<evidence type="ECO:0000313" key="2">
    <source>
        <dbReference type="WBParaSite" id="PS1159_v2.g17576.t1"/>
    </source>
</evidence>
<proteinExistence type="predicted"/>
<dbReference type="Proteomes" id="UP000887580">
    <property type="component" value="Unplaced"/>
</dbReference>